<comment type="similarity">
    <text evidence="3">Belongs to the eukaryotic GSH synthase family.</text>
</comment>
<evidence type="ECO:0000256" key="6">
    <source>
        <dbReference type="ARBA" id="ARBA00022684"/>
    </source>
</evidence>
<dbReference type="EMBL" id="CP103300">
    <property type="protein sequence ID" value="UYM17787.1"/>
    <property type="molecule type" value="Genomic_DNA"/>
</dbReference>
<dbReference type="InterPro" id="IPR005615">
    <property type="entry name" value="Glutathione_synthase"/>
</dbReference>
<evidence type="ECO:0000256" key="9">
    <source>
        <dbReference type="ARBA" id="ARBA00022840"/>
    </source>
</evidence>
<dbReference type="Gene3D" id="3.40.50.1760">
    <property type="entry name" value="Glutathione synthase, substrate-binding domain superfamily, eukaryotic"/>
    <property type="match status" value="1"/>
</dbReference>
<keyword evidence="9" id="KW-0067">ATP-binding</keyword>
<keyword evidence="5" id="KW-0436">Ligase</keyword>
<reference evidence="13" key="1">
    <citation type="submission" date="2022-10" db="EMBL/GenBank/DDBJ databases">
        <title>Completed Genome Sequence of two octocoral isolated bacterium, Endozoicomonas euniceicola EF212T and Endozoicomonas gorgoniicola PS125T.</title>
        <authorList>
            <person name="Chiou Y.-J."/>
            <person name="Chen Y.-H."/>
        </authorList>
    </citation>
    <scope>NUCLEOTIDE SEQUENCE</scope>
    <source>
        <strain evidence="13">EF212</strain>
    </source>
</reference>
<gene>
    <name evidence="13" type="ORF">NX720_07720</name>
</gene>
<evidence type="ECO:0000256" key="1">
    <source>
        <dbReference type="ARBA" id="ARBA00001946"/>
    </source>
</evidence>
<dbReference type="Gene3D" id="3.30.470.20">
    <property type="entry name" value="ATP-grasp fold, B domain"/>
    <property type="match status" value="1"/>
</dbReference>
<proteinExistence type="inferred from homology"/>
<dbReference type="PIRSF" id="PIRSF001558">
    <property type="entry name" value="GSHase"/>
    <property type="match status" value="1"/>
</dbReference>
<dbReference type="Pfam" id="PF03199">
    <property type="entry name" value="GSH_synthase"/>
    <property type="match status" value="1"/>
</dbReference>
<evidence type="ECO:0000256" key="11">
    <source>
        <dbReference type="SAM" id="MobiDB-lite"/>
    </source>
</evidence>
<comment type="pathway">
    <text evidence="2">Sulfur metabolism; glutathione biosynthesis; glutathione from L-cysteine and L-glutamate: step 2/2.</text>
</comment>
<evidence type="ECO:0000256" key="10">
    <source>
        <dbReference type="ARBA" id="ARBA00022842"/>
    </source>
</evidence>
<evidence type="ECO:0000313" key="14">
    <source>
        <dbReference type="Proteomes" id="UP001163255"/>
    </source>
</evidence>
<dbReference type="PANTHER" id="PTHR11130:SF0">
    <property type="entry name" value="GLUTATHIONE SYNTHETASE"/>
    <property type="match status" value="1"/>
</dbReference>
<keyword evidence="10" id="KW-0460">Magnesium</keyword>
<dbReference type="InterPro" id="IPR014042">
    <property type="entry name" value="Glutathione_synthase_a-hlx"/>
</dbReference>
<dbReference type="Gene3D" id="1.10.1080.10">
    <property type="entry name" value="Glutathione Synthetase, Chain A, domain 3"/>
    <property type="match status" value="1"/>
</dbReference>
<dbReference type="Gene3D" id="3.30.1490.80">
    <property type="match status" value="1"/>
</dbReference>
<dbReference type="Pfam" id="PF03917">
    <property type="entry name" value="GSH_synth_ATP"/>
    <property type="match status" value="1"/>
</dbReference>
<keyword evidence="6" id="KW-0317">Glutathione biosynthesis</keyword>
<evidence type="ECO:0000256" key="5">
    <source>
        <dbReference type="ARBA" id="ARBA00022598"/>
    </source>
</evidence>
<keyword evidence="8" id="KW-0547">Nucleotide-binding</keyword>
<keyword evidence="7" id="KW-0479">Metal-binding</keyword>
<evidence type="ECO:0000256" key="3">
    <source>
        <dbReference type="ARBA" id="ARBA00010385"/>
    </source>
</evidence>
<organism evidence="13 14">
    <name type="scientific">Endozoicomonas euniceicola</name>
    <dbReference type="NCBI Taxonomy" id="1234143"/>
    <lineage>
        <taxon>Bacteria</taxon>
        <taxon>Pseudomonadati</taxon>
        <taxon>Pseudomonadota</taxon>
        <taxon>Gammaproteobacteria</taxon>
        <taxon>Oceanospirillales</taxon>
        <taxon>Endozoicomonadaceae</taxon>
        <taxon>Endozoicomonas</taxon>
    </lineage>
</organism>
<feature type="domain" description="Glutathione synthase substrate-binding" evidence="12">
    <location>
        <begin position="200"/>
        <end position="308"/>
    </location>
</feature>
<dbReference type="EC" id="6.3.2.3" evidence="4"/>
<dbReference type="InterPro" id="IPR014709">
    <property type="entry name" value="Glutathione_synthase_C_euk"/>
</dbReference>
<dbReference type="PANTHER" id="PTHR11130">
    <property type="entry name" value="GLUTATHIONE SYNTHETASE"/>
    <property type="match status" value="1"/>
</dbReference>
<dbReference type="InterPro" id="IPR037013">
    <property type="entry name" value="GSH-S_sub-bd_sf"/>
</dbReference>
<dbReference type="InterPro" id="IPR004887">
    <property type="entry name" value="GSH_synth_subst-bd"/>
</dbReference>
<dbReference type="SUPFAM" id="SSF52440">
    <property type="entry name" value="PreATP-grasp domain"/>
    <property type="match status" value="1"/>
</dbReference>
<sequence>MTNQTPCEPAIQDAIEWSLLNGFALKTSPESATHCAFSLAPTLIDETRFSHLRQSVPVLAKLIHAVSEDHEFLREAMMPIAGADPFFTNLLNLHKHIHFGQQKALRQPMLFMRTDFMDDAEVGPGVIEFNGIAAGMGPFGQRVHELHRYMQQQRPAAFQEWSPVDNLHLIDNPAIELLSEGVAATARQVREESGETGQPVFLMVVQADEDNVYDQHLLEQGLQHLGIRTVRRTFRELHDQLATGENARLLLEGIGGVDVVYLRAGYQYSDFVAHDLKEARCCQALSQTRTFMEQHNVAINATVSQQLATSKRIQMLLTSMTAQELTRFGLTLSEASAAKEFLGIMLPVDENSAEWFADKPSKNWVLKNQGEGGGHCIFGDHILPKLKSLSSEDYQAWSLMRRLHPAHRERPALLVRRGEAIKVDDLISEIGLFTIHFNGKPMTRHNGDSSCDSSGYAGYLIRSKPATESEGGVHSGMGAADSLAVR</sequence>
<evidence type="ECO:0000256" key="4">
    <source>
        <dbReference type="ARBA" id="ARBA00012214"/>
    </source>
</evidence>
<dbReference type="Proteomes" id="UP001163255">
    <property type="component" value="Chromosome"/>
</dbReference>
<evidence type="ECO:0000256" key="2">
    <source>
        <dbReference type="ARBA" id="ARBA00004965"/>
    </source>
</evidence>
<protein>
    <recommendedName>
        <fullName evidence="4">glutathione synthase</fullName>
        <ecNumber evidence="4">6.3.2.3</ecNumber>
    </recommendedName>
</protein>
<evidence type="ECO:0000256" key="7">
    <source>
        <dbReference type="ARBA" id="ARBA00022723"/>
    </source>
</evidence>
<keyword evidence="14" id="KW-1185">Reference proteome</keyword>
<evidence type="ECO:0000259" key="12">
    <source>
        <dbReference type="Pfam" id="PF03199"/>
    </source>
</evidence>
<dbReference type="RefSeq" id="WP_262600489.1">
    <property type="nucleotide sequence ID" value="NZ_CP103300.1"/>
</dbReference>
<evidence type="ECO:0000256" key="8">
    <source>
        <dbReference type="ARBA" id="ARBA00022741"/>
    </source>
</evidence>
<feature type="region of interest" description="Disordered" evidence="11">
    <location>
        <begin position="467"/>
        <end position="486"/>
    </location>
</feature>
<dbReference type="InterPro" id="IPR014049">
    <property type="entry name" value="Glutathione_synthase_N_euk"/>
</dbReference>
<evidence type="ECO:0000313" key="13">
    <source>
        <dbReference type="EMBL" id="UYM17787.1"/>
    </source>
</evidence>
<name>A0ABY6GYD0_9GAMM</name>
<accession>A0ABY6GYD0</accession>
<comment type="cofactor">
    <cofactor evidence="1">
        <name>Mg(2+)</name>
        <dbReference type="ChEBI" id="CHEBI:18420"/>
    </cofactor>
</comment>
<dbReference type="SUPFAM" id="SSF56059">
    <property type="entry name" value="Glutathione synthetase ATP-binding domain-like"/>
    <property type="match status" value="1"/>
</dbReference>
<dbReference type="Gene3D" id="3.30.1490.50">
    <property type="match status" value="1"/>
</dbReference>
<dbReference type="InterPro" id="IPR016185">
    <property type="entry name" value="PreATP-grasp_dom_sf"/>
</dbReference>